<evidence type="ECO:0000313" key="3">
    <source>
        <dbReference type="Proteomes" id="UP000187609"/>
    </source>
</evidence>
<dbReference type="SMR" id="A0A314L1D2"/>
<comment type="caution">
    <text evidence="2">The sequence shown here is derived from an EMBL/GenBank/DDBJ whole genome shotgun (WGS) entry which is preliminary data.</text>
</comment>
<proteinExistence type="predicted"/>
<keyword evidence="1" id="KW-0732">Signal</keyword>
<organism evidence="2 3">
    <name type="scientific">Nicotiana attenuata</name>
    <name type="common">Coyote tobacco</name>
    <dbReference type="NCBI Taxonomy" id="49451"/>
    <lineage>
        <taxon>Eukaryota</taxon>
        <taxon>Viridiplantae</taxon>
        <taxon>Streptophyta</taxon>
        <taxon>Embryophyta</taxon>
        <taxon>Tracheophyta</taxon>
        <taxon>Spermatophyta</taxon>
        <taxon>Magnoliopsida</taxon>
        <taxon>eudicotyledons</taxon>
        <taxon>Gunneridae</taxon>
        <taxon>Pentapetalae</taxon>
        <taxon>asterids</taxon>
        <taxon>lamiids</taxon>
        <taxon>Solanales</taxon>
        <taxon>Solanaceae</taxon>
        <taxon>Nicotianoideae</taxon>
        <taxon>Nicotianeae</taxon>
        <taxon>Nicotiana</taxon>
    </lineage>
</organism>
<keyword evidence="3" id="KW-1185">Reference proteome</keyword>
<sequence>MTSSSFISLYNIASLLTLFFFLLLTVMAEDGQIQPNSLQVNYHSSADHYAIKKKLREDQITSNTVQYSPIMGRRGKHEYPKVHQSPSYLWRDKSLNASAHEVPSGPNPISNR</sequence>
<dbReference type="GO" id="GO:0033612">
    <property type="term" value="F:receptor serine/threonine kinase binding"/>
    <property type="evidence" value="ECO:0007669"/>
    <property type="project" value="InterPro"/>
</dbReference>
<dbReference type="GO" id="GO:0048046">
    <property type="term" value="C:apoplast"/>
    <property type="evidence" value="ECO:0007669"/>
    <property type="project" value="TreeGrafter"/>
</dbReference>
<protein>
    <submittedName>
        <fullName evidence="2">Uncharacterized protein</fullName>
    </submittedName>
</protein>
<evidence type="ECO:0000313" key="2">
    <source>
        <dbReference type="EMBL" id="OIT35285.1"/>
    </source>
</evidence>
<dbReference type="PANTHER" id="PTHR35301">
    <property type="entry name" value="CLAVATA3/ESR (CLE)-RELATED PROTEIN 41-RELATED"/>
    <property type="match status" value="1"/>
</dbReference>
<feature type="chain" id="PRO_5016352861" evidence="1">
    <location>
        <begin position="29"/>
        <end position="112"/>
    </location>
</feature>
<accession>A0A314L1D2</accession>
<dbReference type="Gramene" id="OIT35285">
    <property type="protein sequence ID" value="OIT35285"/>
    <property type="gene ID" value="A4A49_07821"/>
</dbReference>
<dbReference type="InterPro" id="IPR037495">
    <property type="entry name" value="CLE41/42/44"/>
</dbReference>
<dbReference type="Proteomes" id="UP000187609">
    <property type="component" value="Unassembled WGS sequence"/>
</dbReference>
<dbReference type="GO" id="GO:0010089">
    <property type="term" value="P:xylem development"/>
    <property type="evidence" value="ECO:0007669"/>
    <property type="project" value="InterPro"/>
</dbReference>
<gene>
    <name evidence="2" type="ORF">A4A49_07821</name>
</gene>
<dbReference type="AlphaFoldDB" id="A0A314L1D2"/>
<name>A0A314L1D2_NICAT</name>
<dbReference type="PANTHER" id="PTHR35301:SF6">
    <property type="entry name" value="CLAVATA3_ESR (CLE)-RELATED PROTEIN 42"/>
    <property type="match status" value="1"/>
</dbReference>
<evidence type="ECO:0000256" key="1">
    <source>
        <dbReference type="SAM" id="SignalP"/>
    </source>
</evidence>
<dbReference type="EMBL" id="MJEQ01000580">
    <property type="protein sequence ID" value="OIT35285.1"/>
    <property type="molecule type" value="Genomic_DNA"/>
</dbReference>
<reference evidence="2" key="1">
    <citation type="submission" date="2016-11" db="EMBL/GenBank/DDBJ databases">
        <title>The genome of Nicotiana attenuata.</title>
        <authorList>
            <person name="Xu S."/>
            <person name="Brockmoeller T."/>
            <person name="Gaquerel E."/>
            <person name="Navarro A."/>
            <person name="Kuhl H."/>
            <person name="Gase K."/>
            <person name="Ling Z."/>
            <person name="Zhou W."/>
            <person name="Kreitzer C."/>
            <person name="Stanke M."/>
            <person name="Tang H."/>
            <person name="Lyons E."/>
            <person name="Pandey P."/>
            <person name="Pandey S.P."/>
            <person name="Timmermann B."/>
            <person name="Baldwin I.T."/>
        </authorList>
    </citation>
    <scope>NUCLEOTIDE SEQUENCE [LARGE SCALE GENOMIC DNA]</scope>
    <source>
        <strain evidence="2">UT</strain>
    </source>
</reference>
<feature type="signal peptide" evidence="1">
    <location>
        <begin position="1"/>
        <end position="28"/>
    </location>
</feature>